<gene>
    <name evidence="3" type="ORF">SporoS204_05225</name>
</gene>
<name>A0ABM6JTV3_SPOUR</name>
<organism evidence="3 4">
    <name type="scientific">Sporosarcina ureae</name>
    <dbReference type="NCBI Taxonomy" id="1571"/>
    <lineage>
        <taxon>Bacteria</taxon>
        <taxon>Bacillati</taxon>
        <taxon>Bacillota</taxon>
        <taxon>Bacilli</taxon>
        <taxon>Bacillales</taxon>
        <taxon>Caryophanaceae</taxon>
        <taxon>Sporosarcina</taxon>
    </lineage>
</organism>
<reference evidence="3 4" key="1">
    <citation type="submission" date="2016-04" db="EMBL/GenBank/DDBJ databases">
        <title>Comparative Genomics and Epigenetics of Sporosarcina ureae.</title>
        <authorList>
            <person name="Oliver A.S."/>
            <person name="Cooper K.K."/>
        </authorList>
    </citation>
    <scope>NUCLEOTIDE SEQUENCE [LARGE SCALE GENOMIC DNA]</scope>
    <source>
        <strain evidence="3 4">S204</strain>
    </source>
</reference>
<dbReference type="Proteomes" id="UP000192486">
    <property type="component" value="Chromosome"/>
</dbReference>
<sequence length="456" mass="52457">MKKIISIFSFLLVFIIAAPVEANDSFRDVKPSNQFYTSIEWATHNDLLKGYDNGTFKPKNNLTEAQFTIILTRYLNPILTNNIYPGFEREEVYEYIGSYNLPIKGIKDEKVRNRPYTRIDVAKVFATLATGNKVSEKQAVDWMYEAGITTGKGVSSNRYKDFGGGDFLKREHISAFFKRLNDSPAFVYPNTPRSAFEKASNFAAKDYKLTDLQQANFDNDSSTIQYVAQYRHKSAYERALRFQFKVLTYDKMKKTWTVSTEYKIGDYDDVYLDVISIGKNQKENQVLIYSLEGSSAMLTARVLGYTSNSGFHVEEIPSAFYQGNYKVINRELNLFEGDKSKVAYIWADGKLLKTDVSIVQPEKNDIVITYDQDQYDIIHSNIEAFDTIYAKVGQKLHFIQKTSYLEDYRVRVMYTMDTDIVNYDTGKFIKEGTLKVHILPNGSWEGAHEFFVSVTK</sequence>
<dbReference type="InterPro" id="IPR001119">
    <property type="entry name" value="SLH_dom"/>
</dbReference>
<keyword evidence="4" id="KW-1185">Reference proteome</keyword>
<keyword evidence="1" id="KW-0732">Signal</keyword>
<feature type="chain" id="PRO_5046097993" description="SLH domain-containing protein" evidence="1">
    <location>
        <begin position="23"/>
        <end position="456"/>
    </location>
</feature>
<evidence type="ECO:0000313" key="3">
    <source>
        <dbReference type="EMBL" id="ARF13614.1"/>
    </source>
</evidence>
<feature type="domain" description="SLH" evidence="2">
    <location>
        <begin position="22"/>
        <end position="85"/>
    </location>
</feature>
<dbReference type="EMBL" id="CP015108">
    <property type="protein sequence ID" value="ARF13614.1"/>
    <property type="molecule type" value="Genomic_DNA"/>
</dbReference>
<dbReference type="Pfam" id="PF00395">
    <property type="entry name" value="SLH"/>
    <property type="match status" value="1"/>
</dbReference>
<evidence type="ECO:0000259" key="2">
    <source>
        <dbReference type="PROSITE" id="PS51272"/>
    </source>
</evidence>
<evidence type="ECO:0000313" key="4">
    <source>
        <dbReference type="Proteomes" id="UP000192486"/>
    </source>
</evidence>
<protein>
    <recommendedName>
        <fullName evidence="2">SLH domain-containing protein</fullName>
    </recommendedName>
</protein>
<proteinExistence type="predicted"/>
<dbReference type="RefSeq" id="WP_162141897.1">
    <property type="nucleotide sequence ID" value="NZ_CP015108.1"/>
</dbReference>
<feature type="signal peptide" evidence="1">
    <location>
        <begin position="1"/>
        <end position="22"/>
    </location>
</feature>
<evidence type="ECO:0000256" key="1">
    <source>
        <dbReference type="SAM" id="SignalP"/>
    </source>
</evidence>
<accession>A0ABM6JTV3</accession>
<dbReference type="PROSITE" id="PS51272">
    <property type="entry name" value="SLH"/>
    <property type="match status" value="1"/>
</dbReference>